<dbReference type="InterPro" id="IPR013328">
    <property type="entry name" value="6PGD_dom2"/>
</dbReference>
<dbReference type="Pfam" id="PF08125">
    <property type="entry name" value="Mannitol_dh_C"/>
    <property type="match status" value="1"/>
</dbReference>
<keyword evidence="4" id="KW-1185">Reference proteome</keyword>
<accession>A0ABS7X934</accession>
<dbReference type="Gene3D" id="1.10.1040.10">
    <property type="entry name" value="N-(1-d-carboxylethyl)-l-norvaline Dehydrogenase, domain 2"/>
    <property type="match status" value="1"/>
</dbReference>
<reference evidence="3 4" key="2">
    <citation type="submission" date="2021-08" db="EMBL/GenBank/DDBJ databases">
        <title>Rheinheimera aquimaris sp. nov., isolated from seawater of the East Sea in Korea.</title>
        <authorList>
            <person name="Kim K.H."/>
            <person name="Wenting R."/>
            <person name="Kim K.R."/>
            <person name="Jeon C.O."/>
        </authorList>
    </citation>
    <scope>NUCLEOTIDE SEQUENCE [LARGE SCALE GENOMIC DNA]</scope>
    <source>
        <strain evidence="3 4">MA-13</strain>
    </source>
</reference>
<reference evidence="3 4" key="1">
    <citation type="submission" date="2020-12" db="EMBL/GenBank/DDBJ databases">
        <authorList>
            <person name="Ruan W."/>
            <person name="Khan S.A."/>
            <person name="Jeon C.O."/>
        </authorList>
    </citation>
    <scope>NUCLEOTIDE SEQUENCE [LARGE SCALE GENOMIC DNA]</scope>
    <source>
        <strain evidence="3 4">MA-13</strain>
    </source>
</reference>
<organism evidence="3 4">
    <name type="scientific">Rheinheimera maricola</name>
    <dbReference type="NCBI Taxonomy" id="2793282"/>
    <lineage>
        <taxon>Bacteria</taxon>
        <taxon>Pseudomonadati</taxon>
        <taxon>Pseudomonadota</taxon>
        <taxon>Gammaproteobacteria</taxon>
        <taxon>Chromatiales</taxon>
        <taxon>Chromatiaceae</taxon>
        <taxon>Rheinheimera</taxon>
    </lineage>
</organism>
<evidence type="ECO:0000313" key="4">
    <source>
        <dbReference type="Proteomes" id="UP000663814"/>
    </source>
</evidence>
<evidence type="ECO:0000259" key="2">
    <source>
        <dbReference type="Pfam" id="PF08125"/>
    </source>
</evidence>
<dbReference type="Proteomes" id="UP000663814">
    <property type="component" value="Unassembled WGS sequence"/>
</dbReference>
<feature type="non-terminal residue" evidence="3">
    <location>
        <position position="1"/>
    </location>
</feature>
<protein>
    <submittedName>
        <fullName evidence="3">Mannitol dehydrogenase family protein</fullName>
    </submittedName>
</protein>
<evidence type="ECO:0000256" key="1">
    <source>
        <dbReference type="ARBA" id="ARBA00023002"/>
    </source>
</evidence>
<dbReference type="PANTHER" id="PTHR43362:SF1">
    <property type="entry name" value="MANNITOL DEHYDROGENASE 2-RELATED"/>
    <property type="match status" value="1"/>
</dbReference>
<proteinExistence type="predicted"/>
<evidence type="ECO:0000313" key="3">
    <source>
        <dbReference type="EMBL" id="MBZ9611675.1"/>
    </source>
</evidence>
<dbReference type="InterPro" id="IPR008927">
    <property type="entry name" value="6-PGluconate_DH-like_C_sf"/>
</dbReference>
<dbReference type="SUPFAM" id="SSF48179">
    <property type="entry name" value="6-phosphogluconate dehydrogenase C-terminal domain-like"/>
    <property type="match status" value="1"/>
</dbReference>
<dbReference type="InterPro" id="IPR013118">
    <property type="entry name" value="Mannitol_DH_C"/>
</dbReference>
<dbReference type="InterPro" id="IPR050988">
    <property type="entry name" value="Mannitol_DH/Oxidoreductase"/>
</dbReference>
<gene>
    <name evidence="3" type="ORF">I4W93_008685</name>
</gene>
<keyword evidence="1" id="KW-0560">Oxidoreductase</keyword>
<comment type="caution">
    <text evidence="3">The sequence shown here is derived from an EMBL/GenBank/DDBJ whole genome shotgun (WGS) entry which is preliminary data.</text>
</comment>
<sequence length="238" mass="26054">IKREAFVQWVIEDVLPADRPAWQQAGVIYAQDVTAFEKAKLRLLNAPHSTLAYVGSLLGYETVFNAMQDKALTRFVQQMINNEIMPSFTPPAELDVTQYSNDILARFRNPAIRHLLAQIAWDGSQKLPMRILPAISDNLAAGKPIDKLAFAIAAWCRFIVKRFSDNEKLVDPLAEPLLAVAAKCNGQAEHDVALFLAVSAVFPAVLAADTRFVAAVQAAYHQLVNDPAGALLAFAGEA</sequence>
<dbReference type="EMBL" id="JAERPS020000002">
    <property type="protein sequence ID" value="MBZ9611675.1"/>
    <property type="molecule type" value="Genomic_DNA"/>
</dbReference>
<name>A0ABS7X934_9GAMM</name>
<dbReference type="PANTHER" id="PTHR43362">
    <property type="entry name" value="MANNITOL DEHYDROGENASE DSF1-RELATED"/>
    <property type="match status" value="1"/>
</dbReference>
<feature type="domain" description="Mannitol dehydrogenase C-terminal" evidence="2">
    <location>
        <begin position="32"/>
        <end position="223"/>
    </location>
</feature>